<evidence type="ECO:0000259" key="7">
    <source>
        <dbReference type="PROSITE" id="PS50066"/>
    </source>
</evidence>
<sequence length="431" mass="48697">MTDFAAHPVLQYNSDMYAYTSLSFSLFQFLLLSVIGKAIYPSHISEGQILRRMGRVKLKIKRLENNNGRQSTYAKRKNGIIKKANELSILCDIDIVLIMFSPSGKPTLCKGKNSSIGGVIEKFSQLTPQERAKRKLESLEALKRTFKKLDHDVIIQDFIGTSYQSVEDLTNQAKLLQTQLSEVQKHLNYWTNSDKINSIEQLGQMEDSLRKSLNQIRTHKENLGKQTVLALGCTNQFQNGMQLSFSSSPEQQLQPLSWIPSNNSQPMVLLHEVPSSFPKRETEYSTGTSIGSFSGQFCKGEKVDTATASSGQEIGFINELTRTEAVGLQPYAQFPYPPYNFSFICDKKFQPEQQLNLQGNTEYCFDGNFEPPRQSGYYTNHCNWASTSAPCAIAPFDERLFSQQYCLSDDRVAKELGHMDVKPTYQSSLTN</sequence>
<evidence type="ECO:0000256" key="3">
    <source>
        <dbReference type="ARBA" id="ARBA00023125"/>
    </source>
</evidence>
<keyword evidence="6" id="KW-0175">Coiled coil</keyword>
<evidence type="ECO:0000256" key="5">
    <source>
        <dbReference type="ARBA" id="ARBA00023242"/>
    </source>
</evidence>
<dbReference type="InterPro" id="IPR002100">
    <property type="entry name" value="TF_MADSbox"/>
</dbReference>
<keyword evidence="2" id="KW-0805">Transcription regulation</keyword>
<comment type="subcellular location">
    <subcellularLocation>
        <location evidence="1">Nucleus</location>
    </subcellularLocation>
</comment>
<dbReference type="Pfam" id="PF00319">
    <property type="entry name" value="SRF-TF"/>
    <property type="match status" value="1"/>
</dbReference>
<dbReference type="GO" id="GO:0003677">
    <property type="term" value="F:DNA binding"/>
    <property type="evidence" value="ECO:0007669"/>
    <property type="project" value="UniProtKB-KW"/>
</dbReference>
<feature type="coiled-coil region" evidence="6">
    <location>
        <begin position="129"/>
        <end position="186"/>
    </location>
</feature>
<organism evidence="8">
    <name type="scientific">Davidia involucrata</name>
    <name type="common">Dove tree</name>
    <dbReference type="NCBI Taxonomy" id="16924"/>
    <lineage>
        <taxon>Eukaryota</taxon>
        <taxon>Viridiplantae</taxon>
        <taxon>Streptophyta</taxon>
        <taxon>Embryophyta</taxon>
        <taxon>Tracheophyta</taxon>
        <taxon>Spermatophyta</taxon>
        <taxon>Magnoliopsida</taxon>
        <taxon>eudicotyledons</taxon>
        <taxon>Gunneridae</taxon>
        <taxon>Pentapetalae</taxon>
        <taxon>asterids</taxon>
        <taxon>Cornales</taxon>
        <taxon>Nyssaceae</taxon>
        <taxon>Davidia</taxon>
    </lineage>
</organism>
<feature type="domain" description="MADS-box" evidence="7">
    <location>
        <begin position="53"/>
        <end position="105"/>
    </location>
</feature>
<evidence type="ECO:0000256" key="6">
    <source>
        <dbReference type="SAM" id="Coils"/>
    </source>
</evidence>
<dbReference type="InterPro" id="IPR050142">
    <property type="entry name" value="MADS-box/MEF2_TF"/>
</dbReference>
<dbReference type="CDD" id="cd00120">
    <property type="entry name" value="MADS"/>
    <property type="match status" value="1"/>
</dbReference>
<dbReference type="PROSITE" id="PS50066">
    <property type="entry name" value="MADS_BOX_2"/>
    <property type="match status" value="1"/>
</dbReference>
<keyword evidence="4" id="KW-0804">Transcription</keyword>
<dbReference type="AlphaFoldDB" id="A0A5B7CB64"/>
<dbReference type="PANTHER" id="PTHR48019">
    <property type="entry name" value="SERUM RESPONSE FACTOR HOMOLOG"/>
    <property type="match status" value="1"/>
</dbReference>
<evidence type="ECO:0000313" key="8">
    <source>
        <dbReference type="EMBL" id="MPA78207.1"/>
    </source>
</evidence>
<protein>
    <submittedName>
        <fullName evidence="8">Putative MADS-box transcription factor 25 isoform X1</fullName>
    </submittedName>
</protein>
<dbReference type="GO" id="GO:0010152">
    <property type="term" value="P:pollen maturation"/>
    <property type="evidence" value="ECO:0007669"/>
    <property type="project" value="UniProtKB-ARBA"/>
</dbReference>
<evidence type="ECO:0000256" key="2">
    <source>
        <dbReference type="ARBA" id="ARBA00023015"/>
    </source>
</evidence>
<accession>A0A5B7CB64</accession>
<proteinExistence type="predicted"/>
<evidence type="ECO:0000256" key="4">
    <source>
        <dbReference type="ARBA" id="ARBA00023163"/>
    </source>
</evidence>
<dbReference type="GO" id="GO:0080092">
    <property type="term" value="P:regulation of pollen tube growth"/>
    <property type="evidence" value="ECO:0007669"/>
    <property type="project" value="UniProtKB-ARBA"/>
</dbReference>
<gene>
    <name evidence="8" type="ORF">Din_047648</name>
</gene>
<evidence type="ECO:0000256" key="1">
    <source>
        <dbReference type="ARBA" id="ARBA00004123"/>
    </source>
</evidence>
<dbReference type="SUPFAM" id="SSF55455">
    <property type="entry name" value="SRF-like"/>
    <property type="match status" value="1"/>
</dbReference>
<dbReference type="GO" id="GO:0046983">
    <property type="term" value="F:protein dimerization activity"/>
    <property type="evidence" value="ECO:0007669"/>
    <property type="project" value="InterPro"/>
</dbReference>
<dbReference type="Gene3D" id="3.40.1810.10">
    <property type="entry name" value="Transcription factor, MADS-box"/>
    <property type="match status" value="1"/>
</dbReference>
<keyword evidence="5" id="KW-0539">Nucleus</keyword>
<dbReference type="PRINTS" id="PR00404">
    <property type="entry name" value="MADSDOMAIN"/>
</dbReference>
<keyword evidence="3" id="KW-0238">DNA-binding</keyword>
<reference evidence="8" key="1">
    <citation type="submission" date="2019-08" db="EMBL/GenBank/DDBJ databases">
        <title>Reference gene set and small RNA set construction with multiple tissues from Davidia involucrata Baill.</title>
        <authorList>
            <person name="Yang H."/>
            <person name="Zhou C."/>
            <person name="Li G."/>
            <person name="Wang J."/>
            <person name="Gao P."/>
            <person name="Wang M."/>
            <person name="Wang R."/>
            <person name="Zhao Y."/>
        </authorList>
    </citation>
    <scope>NUCLEOTIDE SEQUENCE</scope>
    <source>
        <tissue evidence="8">Mixed with DoveR01_LX</tissue>
    </source>
</reference>
<dbReference type="EMBL" id="GHES01047648">
    <property type="protein sequence ID" value="MPA78207.1"/>
    <property type="molecule type" value="Transcribed_RNA"/>
</dbReference>
<dbReference type="InterPro" id="IPR036879">
    <property type="entry name" value="TF_MADSbox_sf"/>
</dbReference>
<dbReference type="GO" id="GO:0005634">
    <property type="term" value="C:nucleus"/>
    <property type="evidence" value="ECO:0007669"/>
    <property type="project" value="UniProtKB-SubCell"/>
</dbReference>
<dbReference type="SMART" id="SM00432">
    <property type="entry name" value="MADS"/>
    <property type="match status" value="1"/>
</dbReference>
<name>A0A5B7CB64_DAVIN</name>
<dbReference type="FunFam" id="3.40.1810.10:FF:000010">
    <property type="entry name" value="Agamous-like MADS-box protein AGL30"/>
    <property type="match status" value="1"/>
</dbReference>